<dbReference type="EMBL" id="VSSQ01092758">
    <property type="protein sequence ID" value="MPN37867.1"/>
    <property type="molecule type" value="Genomic_DNA"/>
</dbReference>
<evidence type="ECO:0000256" key="1">
    <source>
        <dbReference type="SAM" id="MobiDB-lite"/>
    </source>
</evidence>
<reference evidence="2" key="1">
    <citation type="submission" date="2019-08" db="EMBL/GenBank/DDBJ databases">
        <authorList>
            <person name="Kucharzyk K."/>
            <person name="Murdoch R.W."/>
            <person name="Higgins S."/>
            <person name="Loffler F."/>
        </authorList>
    </citation>
    <scope>NUCLEOTIDE SEQUENCE</scope>
</reference>
<accession>A0A645HFQ7</accession>
<dbReference type="AlphaFoldDB" id="A0A645HFQ7"/>
<gene>
    <name evidence="2" type="ORF">SDC9_185388</name>
</gene>
<comment type="caution">
    <text evidence="2">The sequence shown here is derived from an EMBL/GenBank/DDBJ whole genome shotgun (WGS) entry which is preliminary data.</text>
</comment>
<evidence type="ECO:0000313" key="2">
    <source>
        <dbReference type="EMBL" id="MPN37867.1"/>
    </source>
</evidence>
<protein>
    <submittedName>
        <fullName evidence="2">Uncharacterized protein</fullName>
    </submittedName>
</protein>
<sequence length="159" mass="17750">MLIDLVGQDHDVGAAQQIGQPVEIGPGQQAAGRIMRRIEHDHPRLRRDQGRHLLPVGRVVGKFQLRMDRLAANGFNRRHIAVIDRLEDDHLVAGPDEGGDSGEDGLRRPRRHRDLGLDIETRAVQGSHLVDDGLAQLRQTAHRRVLVASGEHVAMHRIE</sequence>
<proteinExistence type="predicted"/>
<feature type="region of interest" description="Disordered" evidence="1">
    <location>
        <begin position="91"/>
        <end position="112"/>
    </location>
</feature>
<organism evidence="2">
    <name type="scientific">bioreactor metagenome</name>
    <dbReference type="NCBI Taxonomy" id="1076179"/>
    <lineage>
        <taxon>unclassified sequences</taxon>
        <taxon>metagenomes</taxon>
        <taxon>ecological metagenomes</taxon>
    </lineage>
</organism>
<name>A0A645HFQ7_9ZZZZ</name>